<accession>A0ABP8LZI1</accession>
<feature type="transmembrane region" description="Helical" evidence="13">
    <location>
        <begin position="214"/>
        <end position="237"/>
    </location>
</feature>
<feature type="transmembrane region" description="Helical" evidence="13">
    <location>
        <begin position="787"/>
        <end position="811"/>
    </location>
</feature>
<dbReference type="PROSITE" id="PS50846">
    <property type="entry name" value="HMA_2"/>
    <property type="match status" value="1"/>
</dbReference>
<sequence>MEKEALQTDFVSQANEHSCFHCGLPCDSEPILFDEKEFCCSGCQAVYSILKERDLCTYYQLPDARGNSPDRSFYAGKYAYLDLPEIREKVVSFCEGGVTQVRWFVPGMHCSSCVWLLENLHRLHPGVMAALVDFPEKTVRISVRDAEIRLSELAGLMGSVGYEPYISLDDLAGKKKSKFDRTRIYKIGVAGFAFGNIMFMGISDYFTINGSTGLGAGMQMVFGVLSILLALPVFFYCSSDFFVSAWKAIKSRQLNIDAPIALAILVTFLRSLAEILTGTGSGYLDSMTGIVFFMLIGRYFQDKSYSLLSFDRDYKSFFPIAVSLLRNGKEEKLPISEIQPGDRLLIHSNEMIPCDGRLVSEIVAIDYSFVTGESVPVAKSRNDNVYAGGKVLGAAVEIEATRQVAQSYLTTLWNNDVFTRSRDEEENRLTSFINRYFTILVFLIGSAGWVYWALAGDFKRGFDAMTTVWIIACPCALLLSATFTNGNILRLLRKNGFYVKNAHVLERLAKVKAVVFDKTGTLTLPEAANVQFRGASLSSEEKLLAAHLAGQSVHPLSRLVSLALEKEIQQRPVALVTSRFREKAGAGLEATYGGVCVQLGSAKWVGAAPEEVRAVTSRVYLAFDGRVKGYFEIRSEYREGLGEAVKSLSKKHFETYLLSGDQPTDVPLLTGFFGTKERLNFSQTPQTKLRFIAGLQERFRDGVMMLGDGLNDAGALRQSDVGVAVSDHLNNFTPASDAILEGRRLREIGAFVRLARAGQLIVLGSFAISVIYNVIGLHFAVRGDLKPVVAAILMPASSISIILFTTLISSWKARQIFRKERTAPATTG</sequence>
<keyword evidence="5" id="KW-0597">Phosphoprotein</keyword>
<dbReference type="Gene3D" id="3.30.70.100">
    <property type="match status" value="1"/>
</dbReference>
<gene>
    <name evidence="15" type="ORF">GCM10023091_26070</name>
</gene>
<feature type="domain" description="HMA" evidence="14">
    <location>
        <begin position="99"/>
        <end position="165"/>
    </location>
</feature>
<feature type="transmembrane region" description="Helical" evidence="13">
    <location>
        <begin position="184"/>
        <end position="202"/>
    </location>
</feature>
<dbReference type="InterPro" id="IPR023214">
    <property type="entry name" value="HAD_sf"/>
</dbReference>
<feature type="transmembrane region" description="Helical" evidence="13">
    <location>
        <begin position="436"/>
        <end position="454"/>
    </location>
</feature>
<name>A0ABP8LZI1_9BACT</name>
<evidence type="ECO:0000256" key="7">
    <source>
        <dbReference type="ARBA" id="ARBA00022723"/>
    </source>
</evidence>
<dbReference type="InterPro" id="IPR006121">
    <property type="entry name" value="HMA_dom"/>
</dbReference>
<dbReference type="PRINTS" id="PR00119">
    <property type="entry name" value="CATATPASE"/>
</dbReference>
<dbReference type="SUPFAM" id="SSF81665">
    <property type="entry name" value="Calcium ATPase, transmembrane domain M"/>
    <property type="match status" value="1"/>
</dbReference>
<evidence type="ECO:0000256" key="5">
    <source>
        <dbReference type="ARBA" id="ARBA00022553"/>
    </source>
</evidence>
<evidence type="ECO:0000256" key="8">
    <source>
        <dbReference type="ARBA" id="ARBA00022842"/>
    </source>
</evidence>
<keyword evidence="10 13" id="KW-1133">Transmembrane helix</keyword>
<dbReference type="InterPro" id="IPR023299">
    <property type="entry name" value="ATPase_P-typ_cyto_dom_N"/>
</dbReference>
<evidence type="ECO:0000259" key="14">
    <source>
        <dbReference type="PROSITE" id="PS50846"/>
    </source>
</evidence>
<dbReference type="PANTHER" id="PTHR43520">
    <property type="entry name" value="ATP7, ISOFORM B"/>
    <property type="match status" value="1"/>
</dbReference>
<dbReference type="InterPro" id="IPR023298">
    <property type="entry name" value="ATPase_P-typ_TM_dom_sf"/>
</dbReference>
<keyword evidence="16" id="KW-1185">Reference proteome</keyword>
<dbReference type="InterPro" id="IPR059000">
    <property type="entry name" value="ATPase_P-type_domA"/>
</dbReference>
<dbReference type="InterPro" id="IPR021993">
    <property type="entry name" value="ATPase-cat-bd"/>
</dbReference>
<dbReference type="Gene3D" id="3.40.1110.10">
    <property type="entry name" value="Calcium-transporting ATPase, cytoplasmic domain N"/>
    <property type="match status" value="1"/>
</dbReference>
<evidence type="ECO:0000256" key="12">
    <source>
        <dbReference type="ARBA" id="ARBA00023136"/>
    </source>
</evidence>
<dbReference type="SUPFAM" id="SSF55008">
    <property type="entry name" value="HMA, heavy metal-associated domain"/>
    <property type="match status" value="1"/>
</dbReference>
<keyword evidence="8" id="KW-0460">Magnesium</keyword>
<keyword evidence="3" id="KW-0813">Transport</keyword>
<feature type="transmembrane region" description="Helical" evidence="13">
    <location>
        <begin position="466"/>
        <end position="484"/>
    </location>
</feature>
<evidence type="ECO:0000256" key="9">
    <source>
        <dbReference type="ARBA" id="ARBA00022967"/>
    </source>
</evidence>
<dbReference type="Pfam" id="PF00122">
    <property type="entry name" value="E1-E2_ATPase"/>
    <property type="match status" value="1"/>
</dbReference>
<organism evidence="15 16">
    <name type="scientific">Ravibacter arvi</name>
    <dbReference type="NCBI Taxonomy" id="2051041"/>
    <lineage>
        <taxon>Bacteria</taxon>
        <taxon>Pseudomonadati</taxon>
        <taxon>Bacteroidota</taxon>
        <taxon>Cytophagia</taxon>
        <taxon>Cytophagales</taxon>
        <taxon>Spirosomataceae</taxon>
        <taxon>Ravibacter</taxon>
    </lineage>
</organism>
<evidence type="ECO:0000256" key="2">
    <source>
        <dbReference type="ARBA" id="ARBA00006024"/>
    </source>
</evidence>
<dbReference type="InterPro" id="IPR018303">
    <property type="entry name" value="ATPase_P-typ_P_site"/>
</dbReference>
<comment type="similarity">
    <text evidence="2">Belongs to the cation transport ATPase (P-type) (TC 3.A.3) family. Type IB subfamily.</text>
</comment>
<dbReference type="NCBIfam" id="TIGR01494">
    <property type="entry name" value="ATPase_P-type"/>
    <property type="match status" value="1"/>
</dbReference>
<dbReference type="SUPFAM" id="SSF56784">
    <property type="entry name" value="HAD-like"/>
    <property type="match status" value="1"/>
</dbReference>
<comment type="subcellular location">
    <subcellularLocation>
        <location evidence="1">Cell membrane</location>
        <topology evidence="1">Multi-pass membrane protein</topology>
    </subcellularLocation>
</comment>
<dbReference type="InterPro" id="IPR008250">
    <property type="entry name" value="ATPase_P-typ_transduc_dom_A_sf"/>
</dbReference>
<reference evidence="16" key="1">
    <citation type="journal article" date="2019" name="Int. J. Syst. Evol. Microbiol.">
        <title>The Global Catalogue of Microorganisms (GCM) 10K type strain sequencing project: providing services to taxonomists for standard genome sequencing and annotation.</title>
        <authorList>
            <consortium name="The Broad Institute Genomics Platform"/>
            <consortium name="The Broad Institute Genome Sequencing Center for Infectious Disease"/>
            <person name="Wu L."/>
            <person name="Ma J."/>
        </authorList>
    </citation>
    <scope>NUCLEOTIDE SEQUENCE [LARGE SCALE GENOMIC DNA]</scope>
    <source>
        <strain evidence="16">JCM 31920</strain>
    </source>
</reference>
<keyword evidence="7" id="KW-0479">Metal-binding</keyword>
<evidence type="ECO:0000256" key="4">
    <source>
        <dbReference type="ARBA" id="ARBA00022475"/>
    </source>
</evidence>
<dbReference type="InterPro" id="IPR001757">
    <property type="entry name" value="P_typ_ATPase"/>
</dbReference>
<dbReference type="Gene3D" id="3.40.50.1000">
    <property type="entry name" value="HAD superfamily/HAD-like"/>
    <property type="match status" value="1"/>
</dbReference>
<evidence type="ECO:0000313" key="16">
    <source>
        <dbReference type="Proteomes" id="UP001501508"/>
    </source>
</evidence>
<keyword evidence="6 13" id="KW-0812">Transmembrane</keyword>
<keyword evidence="9" id="KW-1278">Translocase</keyword>
<dbReference type="Pfam" id="PF12156">
    <property type="entry name" value="ATPase-cat_bd"/>
    <property type="match status" value="1"/>
</dbReference>
<evidence type="ECO:0000256" key="11">
    <source>
        <dbReference type="ARBA" id="ARBA00023065"/>
    </source>
</evidence>
<dbReference type="Pfam" id="PF00702">
    <property type="entry name" value="Hydrolase"/>
    <property type="match status" value="1"/>
</dbReference>
<evidence type="ECO:0000313" key="15">
    <source>
        <dbReference type="EMBL" id="GAA4441182.1"/>
    </source>
</evidence>
<dbReference type="Gene3D" id="2.70.150.10">
    <property type="entry name" value="Calcium-transporting ATPase, cytoplasmic transduction domain A"/>
    <property type="match status" value="1"/>
</dbReference>
<evidence type="ECO:0000256" key="13">
    <source>
        <dbReference type="SAM" id="Phobius"/>
    </source>
</evidence>
<dbReference type="InterPro" id="IPR036163">
    <property type="entry name" value="HMA_dom_sf"/>
</dbReference>
<evidence type="ECO:0000256" key="10">
    <source>
        <dbReference type="ARBA" id="ARBA00022989"/>
    </source>
</evidence>
<protein>
    <submittedName>
        <fullName evidence="15">Heavy metal translocating P-type ATPase metal-binding domain-containing protein</fullName>
    </submittedName>
</protein>
<dbReference type="CDD" id="cd00371">
    <property type="entry name" value="HMA"/>
    <property type="match status" value="1"/>
</dbReference>
<dbReference type="EMBL" id="BAABEY010000025">
    <property type="protein sequence ID" value="GAA4441182.1"/>
    <property type="molecule type" value="Genomic_DNA"/>
</dbReference>
<keyword evidence="12 13" id="KW-0472">Membrane</keyword>
<feature type="transmembrane region" description="Helical" evidence="13">
    <location>
        <begin position="760"/>
        <end position="781"/>
    </location>
</feature>
<evidence type="ECO:0000256" key="1">
    <source>
        <dbReference type="ARBA" id="ARBA00004651"/>
    </source>
</evidence>
<evidence type="ECO:0000256" key="6">
    <source>
        <dbReference type="ARBA" id="ARBA00022692"/>
    </source>
</evidence>
<dbReference type="PANTHER" id="PTHR43520:SF5">
    <property type="entry name" value="CATION-TRANSPORTING P-TYPE ATPASE-RELATED"/>
    <property type="match status" value="1"/>
</dbReference>
<dbReference type="RefSeq" id="WP_345029819.1">
    <property type="nucleotide sequence ID" value="NZ_BAABEY010000025.1"/>
</dbReference>
<keyword evidence="4" id="KW-1003">Cell membrane</keyword>
<dbReference type="Proteomes" id="UP001501508">
    <property type="component" value="Unassembled WGS sequence"/>
</dbReference>
<evidence type="ECO:0000256" key="3">
    <source>
        <dbReference type="ARBA" id="ARBA00022448"/>
    </source>
</evidence>
<dbReference type="SUPFAM" id="SSF81653">
    <property type="entry name" value="Calcium ATPase, transduction domain A"/>
    <property type="match status" value="1"/>
</dbReference>
<dbReference type="PROSITE" id="PS00154">
    <property type="entry name" value="ATPASE_E1_E2"/>
    <property type="match status" value="1"/>
</dbReference>
<comment type="caution">
    <text evidence="15">The sequence shown here is derived from an EMBL/GenBank/DDBJ whole genome shotgun (WGS) entry which is preliminary data.</text>
</comment>
<keyword evidence="11" id="KW-0406">Ion transport</keyword>
<dbReference type="InterPro" id="IPR036412">
    <property type="entry name" value="HAD-like_sf"/>
</dbReference>
<proteinExistence type="inferred from homology"/>